<dbReference type="eggNOG" id="COG2120">
    <property type="taxonomic scope" value="Bacteria"/>
</dbReference>
<keyword evidence="2" id="KW-1185">Reference proteome</keyword>
<proteinExistence type="predicted"/>
<comment type="caution">
    <text evidence="1">The sequence shown here is derived from an EMBL/GenBank/DDBJ whole genome shotgun (WGS) entry which is preliminary data.</text>
</comment>
<dbReference type="PATRIC" id="fig|1424334.3.peg.1170"/>
<evidence type="ECO:0008006" key="3">
    <source>
        <dbReference type="Google" id="ProtNLM"/>
    </source>
</evidence>
<dbReference type="HOGENOM" id="CLU_082131_2_0_4"/>
<accession>V8QW89</accession>
<dbReference type="RefSeq" id="WP_024007551.1">
    <property type="nucleotide sequence ID" value="NZ_KI650987.1"/>
</dbReference>
<dbReference type="SUPFAM" id="SSF102588">
    <property type="entry name" value="LmbE-like"/>
    <property type="match status" value="1"/>
</dbReference>
<gene>
    <name evidence="1" type="ORF">W822_05860</name>
</gene>
<organism evidence="1 2">
    <name type="scientific">Advenella kashmirensis W13003</name>
    <dbReference type="NCBI Taxonomy" id="1424334"/>
    <lineage>
        <taxon>Bacteria</taxon>
        <taxon>Pseudomonadati</taxon>
        <taxon>Pseudomonadota</taxon>
        <taxon>Betaproteobacteria</taxon>
        <taxon>Burkholderiales</taxon>
        <taxon>Alcaligenaceae</taxon>
    </lineage>
</organism>
<protein>
    <recommendedName>
        <fullName evidence="3">LmbE family protein</fullName>
    </recommendedName>
</protein>
<reference evidence="1 2" key="1">
    <citation type="journal article" date="2014" name="Genome Announc.">
        <title>Draft Genome Sequence of Advenella kashmirensis Strain W13003, a Polycyclic Aromatic Hydrocarbon-Degrading Bacterium.</title>
        <authorList>
            <person name="Wang X."/>
            <person name="Jin D."/>
            <person name="Zhou L."/>
            <person name="Wu L."/>
            <person name="An W."/>
            <person name="Zhao L."/>
        </authorList>
    </citation>
    <scope>NUCLEOTIDE SEQUENCE [LARGE SCALE GENOMIC DNA]</scope>
    <source>
        <strain evidence="1 2">W13003</strain>
    </source>
</reference>
<evidence type="ECO:0000313" key="1">
    <source>
        <dbReference type="EMBL" id="ETF03603.1"/>
    </source>
</evidence>
<dbReference type="EMBL" id="AYXT01000004">
    <property type="protein sequence ID" value="ETF03603.1"/>
    <property type="molecule type" value="Genomic_DNA"/>
</dbReference>
<evidence type="ECO:0000313" key="2">
    <source>
        <dbReference type="Proteomes" id="UP000018733"/>
    </source>
</evidence>
<sequence length="243" mass="27958">MSSSRTFLSQMESFQTSEHGPVVVFSPHYDDAVFSCGELLSSLSLGTVITIYTGVPDNKQMRTDWDMRCGFSNADQAMRQRAFENETALADLQAEAIDLGFLDSQYLEEPRRGAELLADITSLNLEKIKPYSVFFPIGLFHEDHIHASDMLLTICNRFPDILWFVYEEIPYRNKQERVLARITNLVERGFALEHFATCKSVRNKMSAVNAYKSQFRGLGYEDGEPILLQEEKYWRLHCYLDLP</sequence>
<dbReference type="Proteomes" id="UP000018733">
    <property type="component" value="Unassembled WGS sequence"/>
</dbReference>
<dbReference type="Gene3D" id="3.40.50.10320">
    <property type="entry name" value="LmbE-like"/>
    <property type="match status" value="1"/>
</dbReference>
<dbReference type="InterPro" id="IPR024078">
    <property type="entry name" value="LmbE-like_dom_sf"/>
</dbReference>
<dbReference type="AlphaFoldDB" id="V8QW89"/>
<name>V8QW89_9BURK</name>
<dbReference type="STRING" id="1424334.W822_05860"/>
<dbReference type="InterPro" id="IPR003737">
    <property type="entry name" value="GlcNAc_PI_deacetylase-related"/>
</dbReference>
<dbReference type="OrthoDB" id="116799at2"/>
<dbReference type="Pfam" id="PF02585">
    <property type="entry name" value="PIG-L"/>
    <property type="match status" value="1"/>
</dbReference>